<organism evidence="2 4">
    <name type="scientific">Taxus chinensis</name>
    <name type="common">Chinese yew</name>
    <name type="synonym">Taxus wallichiana var. chinensis</name>
    <dbReference type="NCBI Taxonomy" id="29808"/>
    <lineage>
        <taxon>Eukaryota</taxon>
        <taxon>Viridiplantae</taxon>
        <taxon>Streptophyta</taxon>
        <taxon>Embryophyta</taxon>
        <taxon>Tracheophyta</taxon>
        <taxon>Spermatophyta</taxon>
        <taxon>Pinopsida</taxon>
        <taxon>Pinidae</taxon>
        <taxon>Conifers II</taxon>
        <taxon>Cupressales</taxon>
        <taxon>Taxaceae</taxon>
        <taxon>Taxus</taxon>
    </lineage>
</organism>
<proteinExistence type="predicted"/>
<dbReference type="AlphaFoldDB" id="A0AA38C1S0"/>
<evidence type="ECO:0000256" key="1">
    <source>
        <dbReference type="SAM" id="MobiDB-lite"/>
    </source>
</evidence>
<evidence type="ECO:0000313" key="4">
    <source>
        <dbReference type="Proteomes" id="UP000824469"/>
    </source>
</evidence>
<keyword evidence="4" id="KW-1185">Reference proteome</keyword>
<evidence type="ECO:0000313" key="3">
    <source>
        <dbReference type="EMBL" id="KAH9293556.1"/>
    </source>
</evidence>
<sequence length="53" mass="5500">VLEEKTAGGRTAGGNLTPPETLTSSMTVQSFTTAGTRCIGATNQFPTGIRFPQ</sequence>
<reference evidence="2 4" key="1">
    <citation type="journal article" date="2021" name="Nat. Plants">
        <title>The Taxus genome provides insights into paclitaxel biosynthesis.</title>
        <authorList>
            <person name="Xiong X."/>
            <person name="Gou J."/>
            <person name="Liao Q."/>
            <person name="Li Y."/>
            <person name="Zhou Q."/>
            <person name="Bi G."/>
            <person name="Li C."/>
            <person name="Du R."/>
            <person name="Wang X."/>
            <person name="Sun T."/>
            <person name="Guo L."/>
            <person name="Liang H."/>
            <person name="Lu P."/>
            <person name="Wu Y."/>
            <person name="Zhang Z."/>
            <person name="Ro D.K."/>
            <person name="Shang Y."/>
            <person name="Huang S."/>
            <person name="Yan J."/>
        </authorList>
    </citation>
    <scope>NUCLEOTIDE SEQUENCE [LARGE SCALE GENOMIC DNA]</scope>
    <source>
        <strain evidence="2">Ta-2019</strain>
    </source>
</reference>
<feature type="region of interest" description="Disordered" evidence="1">
    <location>
        <begin position="1"/>
        <end position="24"/>
    </location>
</feature>
<gene>
    <name evidence="3" type="ORF">KI387_041243</name>
    <name evidence="2" type="ORF">KI387_042386</name>
</gene>
<dbReference type="Proteomes" id="UP000824469">
    <property type="component" value="Unassembled WGS sequence"/>
</dbReference>
<protein>
    <submittedName>
        <fullName evidence="2">Uncharacterized protein</fullName>
    </submittedName>
</protein>
<name>A0AA38C1S0_TAXCH</name>
<dbReference type="EMBL" id="JAHRHJ020001009">
    <property type="protein sequence ID" value="KAH9293556.1"/>
    <property type="molecule type" value="Genomic_DNA"/>
</dbReference>
<evidence type="ECO:0000313" key="2">
    <source>
        <dbReference type="EMBL" id="KAH9292430.1"/>
    </source>
</evidence>
<feature type="non-terminal residue" evidence="2">
    <location>
        <position position="1"/>
    </location>
</feature>
<feature type="non-terminal residue" evidence="2">
    <location>
        <position position="53"/>
    </location>
</feature>
<dbReference type="EMBL" id="JAHRHJ020003143">
    <property type="protein sequence ID" value="KAH9292430.1"/>
    <property type="molecule type" value="Genomic_DNA"/>
</dbReference>
<accession>A0AA38C1S0</accession>
<comment type="caution">
    <text evidence="2">The sequence shown here is derived from an EMBL/GenBank/DDBJ whole genome shotgun (WGS) entry which is preliminary data.</text>
</comment>